<comment type="caution">
    <text evidence="3">The sequence shown here is derived from an EMBL/GenBank/DDBJ whole genome shotgun (WGS) entry which is preliminary data.</text>
</comment>
<feature type="coiled-coil region" evidence="1">
    <location>
        <begin position="1567"/>
        <end position="1657"/>
    </location>
</feature>
<feature type="coiled-coil region" evidence="1">
    <location>
        <begin position="619"/>
        <end position="688"/>
    </location>
</feature>
<dbReference type="EMBL" id="LJIG01022688">
    <property type="protein sequence ID" value="KRT79239.1"/>
    <property type="molecule type" value="Genomic_DNA"/>
</dbReference>
<proteinExistence type="predicted"/>
<dbReference type="Gene3D" id="1.10.287.1490">
    <property type="match status" value="1"/>
</dbReference>
<feature type="coiled-coil region" evidence="1">
    <location>
        <begin position="1284"/>
        <end position="1357"/>
    </location>
</feature>
<evidence type="ECO:0000256" key="1">
    <source>
        <dbReference type="SAM" id="Coils"/>
    </source>
</evidence>
<keyword evidence="4" id="KW-1185">Reference proteome</keyword>
<feature type="non-terminal residue" evidence="3">
    <location>
        <position position="1968"/>
    </location>
</feature>
<name>A0A0T6AXB1_9SCAR</name>
<feature type="coiled-coil region" evidence="1">
    <location>
        <begin position="341"/>
        <end position="593"/>
    </location>
</feature>
<organism evidence="3 4">
    <name type="scientific">Oryctes borbonicus</name>
    <dbReference type="NCBI Taxonomy" id="1629725"/>
    <lineage>
        <taxon>Eukaryota</taxon>
        <taxon>Metazoa</taxon>
        <taxon>Ecdysozoa</taxon>
        <taxon>Arthropoda</taxon>
        <taxon>Hexapoda</taxon>
        <taxon>Insecta</taxon>
        <taxon>Pterygota</taxon>
        <taxon>Neoptera</taxon>
        <taxon>Endopterygota</taxon>
        <taxon>Coleoptera</taxon>
        <taxon>Polyphaga</taxon>
        <taxon>Scarabaeiformia</taxon>
        <taxon>Scarabaeidae</taxon>
        <taxon>Dynastinae</taxon>
        <taxon>Oryctes</taxon>
    </lineage>
</organism>
<feature type="coiled-coil region" evidence="1">
    <location>
        <begin position="1502"/>
        <end position="1529"/>
    </location>
</feature>
<evidence type="ECO:0000256" key="2">
    <source>
        <dbReference type="SAM" id="MobiDB-lite"/>
    </source>
</evidence>
<protein>
    <submittedName>
        <fullName evidence="3">Uncharacterized protein</fullName>
    </submittedName>
</protein>
<accession>A0A0T6AXB1</accession>
<dbReference type="Proteomes" id="UP000051574">
    <property type="component" value="Unassembled WGS sequence"/>
</dbReference>
<reference evidence="3 4" key="1">
    <citation type="submission" date="2015-09" db="EMBL/GenBank/DDBJ databases">
        <title>Draft genome of the scarab beetle Oryctes borbonicus.</title>
        <authorList>
            <person name="Meyer J.M."/>
            <person name="Markov G.V."/>
            <person name="Baskaran P."/>
            <person name="Herrmann M."/>
            <person name="Sommer R.J."/>
            <person name="Roedelsperger C."/>
        </authorList>
    </citation>
    <scope>NUCLEOTIDE SEQUENCE [LARGE SCALE GENOMIC DNA]</scope>
    <source>
        <strain evidence="3">OB123</strain>
        <tissue evidence="3">Whole animal</tissue>
    </source>
</reference>
<evidence type="ECO:0000313" key="3">
    <source>
        <dbReference type="EMBL" id="KRT79239.1"/>
    </source>
</evidence>
<feature type="coiled-coil region" evidence="1">
    <location>
        <begin position="739"/>
        <end position="883"/>
    </location>
</feature>
<sequence>MQTEEQVNTEISSLSFELQKSSSLCSEYITLNTNISSELQLLQVDLEKSQQALANKSDLYENLQKEADLLQARYKQSVEQFNTTNFSLESLKKKYTEFTQDTEKSLRKLENIICGCNKIEYNDKFLENLILQIEDSRYQTNKEIGTLKQSLIDYENLISVSNREITILKNGEKLNSEERENLKKLLIAAEISQGKLQEVIEEQNHEIKNKTDKIIEINSTIKELQKLEEVIVIKDSKIIDLEKVAKDKEMEINQHVKEVDNLKESVRNLEESQEALTEQLNHKNETILSFLCKNSDLSQGLLNIDLQLEELTSSHSAKIMEHKKLLQITMDTMKDNNSKVTEDLMRKINLTESTIKKLEIELSIVKIERDNLQRDVDNLNSDRERITSEKDILANDCENLRAQLQSNLETLTNAEEAYAQKDTVISQNSKELLHLKLQLETKKQEYKNLQGNIEKLNTEVTSYKFCIDTLEAKNIDYENKITKLERELNVLNNLKESLENKNLELSKHMSDTLSNLSTKDEELSKTIAELIDQRKHYEIELKRVYDMYDQANKNIQNLENESINIIDRSNNHISALKEEINKLNDKIYELNAKEVDYIHELQVIKSELNVAFEKYTNSFDEQQEMKSEYEIQIKNLTENLHEVVTKYNQLERNHQHNLDQLKTTNEYIERLKGEKIVLEVEIVEQKKKYDQEFQETNEQFNVDFNQLKSKHSHLEQALFKAKRDLEQQTESQIKLESDVKKLIVKLSEVEVEKAELLQKVESLEDIKHTLENDYKSLKLRHEEYILSNDSTLKEYKSQFQNEINSVHSERQHLQEEMKDLLPVLDDLKRENEKHRKDIQDNQEQHQKAMNELQGKIQYYESTNARIIEEQANLKEKILNCQNQNDDDQKIIAEQCETISKLKSAYDILQTGKEGVEADLKILQEQLKCLKSEHMAKEIAMNTNLQQNQEKLEKLTGELDARKQLLDAKQRELSSLNNQLADLQRVNEAMKSQMEMLEDQLKKSTENHEIIFKKIEEENLQAISEMSNQFTELKSKYEEVSEDITQLRNERKELKENIKNSSRNMHDLQKTIESKETMVQELNCKIQEIDEVRVEKEMIIKELGEELTDTVNKFALLKSEKLKLDVDLKEAHIEIDRLKKSRDDILESQHKIIKEIECNILRTHANAIDVKNDSLINELENAKQETNLERSGKLQLQKLLEEEKAGVKFLEIELLSIQNQKSKLEQVNLTLKKCLTRLSEIVNEKTGHCEGLDEIDEDKLREMIMTLEKNIVATYGRRRELETTVSKLQIYKTELHTKLEELEKEKTSLNEEKKELSVAYNNMIEKNQFLLQQQTQEKEQMQKEITGLMNKCEENSSRIDNVDTIKTENEVLHQTVISLKGKNVKAYNIYNQFAETSRSFKTKIDKILKDRNTIDISITELRQLLIHIQTKCLQLNRDFSTKHQEQKESFECIVEDIQKQFHRYSQIAYNLAYNNIQISEKVMQGILQEKYEEWQPLMKDLNIDEVSDKLEELQDRTADTLEQIKCFEEVLDKPDVKNTKVLKENILKTASSSQLSELKKDEELRKKCNALRQKLTLTENVKNNYEKKVKQLREENRKLSATESRNIDEDASYKLSLQQHIQSKEESEKKLSEWKTKYQKLQAEYVELKKQIVKTEDDRLADKSGKKVQEIKEAYGRLMSDNSRVELDNTMLRKVLEDKNNELVELSLIREAHEKLLEENSKMMTEVDTLKYKRSRDEKEFLHLLKKEREDREGRESKKIQQIRVEYQSKLESMKSKMLSLYQDELETRKLEIEKNDVLKLKLEESKRTIEQLRMSQKFDLLGSRESLSALSVKSECDVREFKNIRGRGLSDSRHGSGYSESSLKSGAHDRRYATLPRSMAVIEEDRRSSINAVPPDLGQNLEMEDEGELFNNKYLADLKEGHCVIGTAGDSRSSRVSELVWRNSMCPPHLKSSYPAELQFASPTRFKE</sequence>
<feature type="coiled-coil region" evidence="1">
    <location>
        <begin position="912"/>
        <end position="1091"/>
    </location>
</feature>
<feature type="coiled-coil region" evidence="1">
    <location>
        <begin position="1127"/>
        <end position="1226"/>
    </location>
</feature>
<keyword evidence="1" id="KW-0175">Coiled coil</keyword>
<feature type="region of interest" description="Disordered" evidence="2">
    <location>
        <begin position="1848"/>
        <end position="1870"/>
    </location>
</feature>
<feature type="coiled-coil region" evidence="1">
    <location>
        <begin position="46"/>
        <end position="80"/>
    </location>
</feature>
<feature type="coiled-coil region" evidence="1">
    <location>
        <begin position="200"/>
        <end position="286"/>
    </location>
</feature>
<dbReference type="OrthoDB" id="2436455at2759"/>
<gene>
    <name evidence="3" type="ORF">AMK59_7508</name>
</gene>
<evidence type="ECO:0000313" key="4">
    <source>
        <dbReference type="Proteomes" id="UP000051574"/>
    </source>
</evidence>